<gene>
    <name evidence="1" type="ORF">HMPREF9140_00044</name>
</gene>
<protein>
    <submittedName>
        <fullName evidence="1">Uncharacterized protein</fullName>
    </submittedName>
</protein>
<organism evidence="1 2">
    <name type="scientific">Prevotella micans F0438</name>
    <dbReference type="NCBI Taxonomy" id="883158"/>
    <lineage>
        <taxon>Bacteria</taxon>
        <taxon>Pseudomonadati</taxon>
        <taxon>Bacteroidota</taxon>
        <taxon>Bacteroidia</taxon>
        <taxon>Bacteroidales</taxon>
        <taxon>Prevotellaceae</taxon>
        <taxon>Prevotella</taxon>
    </lineage>
</organism>
<dbReference type="Proteomes" id="UP000016023">
    <property type="component" value="Unassembled WGS sequence"/>
</dbReference>
<dbReference type="EMBL" id="AGWK01000001">
    <property type="protein sequence ID" value="EHO75001.1"/>
    <property type="molecule type" value="Genomic_DNA"/>
</dbReference>
<proteinExistence type="predicted"/>
<reference evidence="1 2" key="1">
    <citation type="submission" date="2011-12" db="EMBL/GenBank/DDBJ databases">
        <title>The Genome Sequence of Prevotella micans F0438.</title>
        <authorList>
            <consortium name="The Broad Institute Genome Sequencing Platform"/>
            <person name="Earl A."/>
            <person name="Ward D."/>
            <person name="Feldgarden M."/>
            <person name="Gevers D."/>
            <person name="Izard J."/>
            <person name="Baranova O.V."/>
            <person name="Blanton J.M."/>
            <person name="Wade W.G."/>
            <person name="Dewhirst F.E."/>
            <person name="Young S.K."/>
            <person name="Zeng Q."/>
            <person name="Gargeya S."/>
            <person name="Fitzgerald M."/>
            <person name="Haas B."/>
            <person name="Abouelleil A."/>
            <person name="Alvarado L."/>
            <person name="Arachchi H.M."/>
            <person name="Berlin A."/>
            <person name="Chapman S.B."/>
            <person name="Gearin G."/>
            <person name="Goldberg J."/>
            <person name="Griggs A."/>
            <person name="Gujja S."/>
            <person name="Hansen M."/>
            <person name="Heiman D."/>
            <person name="Howarth C."/>
            <person name="Larimer J."/>
            <person name="Lui A."/>
            <person name="MacDonald P.J.P."/>
            <person name="McCowen C."/>
            <person name="Montmayeur A."/>
            <person name="Murphy C."/>
            <person name="Neiman D."/>
            <person name="Pearson M."/>
            <person name="Priest M."/>
            <person name="Roberts A."/>
            <person name="Saif S."/>
            <person name="Shea T."/>
            <person name="Sisk P."/>
            <person name="Stolte C."/>
            <person name="Sykes S."/>
            <person name="Wortman J."/>
            <person name="Nusbaum C."/>
            <person name="Birren B."/>
        </authorList>
    </citation>
    <scope>NUCLEOTIDE SEQUENCE [LARGE SCALE GENOMIC DNA]</scope>
    <source>
        <strain evidence="1 2">F0438</strain>
    </source>
</reference>
<sequence length="51" mass="6345">MFYNQRDSIDTKQRYDLIQIDSAIIKHTYVLRFKSLFDYKTYMRFNITETL</sequence>
<dbReference type="HOGENOM" id="CLU_3102239_0_0_10"/>
<accession>H1PZF6</accession>
<evidence type="ECO:0000313" key="2">
    <source>
        <dbReference type="Proteomes" id="UP000016023"/>
    </source>
</evidence>
<name>H1PZF6_9BACT</name>
<comment type="caution">
    <text evidence="1">The sequence shown here is derived from an EMBL/GenBank/DDBJ whole genome shotgun (WGS) entry which is preliminary data.</text>
</comment>
<dbReference type="AlphaFoldDB" id="H1PZF6"/>
<evidence type="ECO:0000313" key="1">
    <source>
        <dbReference type="EMBL" id="EHO75001.1"/>
    </source>
</evidence>
<keyword evidence="2" id="KW-1185">Reference proteome</keyword>